<name>A0A6A7K636_9FIRM</name>
<reference evidence="2 3" key="1">
    <citation type="submission" date="2019-10" db="EMBL/GenBank/DDBJ databases">
        <title>Alkalibaculum tamaniensis sp.nov., a new alkaliphilic acetogen, isolated on methoxylated aromatics from a mud volcano.</title>
        <authorList>
            <person name="Khomyakova M.A."/>
            <person name="Merkel A.Y."/>
            <person name="Bonch-Osmolovskaya E.A."/>
            <person name="Slobodkin A.I."/>
        </authorList>
    </citation>
    <scope>NUCLEOTIDE SEQUENCE [LARGE SCALE GENOMIC DNA]</scope>
    <source>
        <strain evidence="2 3">M08DMB</strain>
    </source>
</reference>
<feature type="transmembrane region" description="Helical" evidence="1">
    <location>
        <begin position="32"/>
        <end position="58"/>
    </location>
</feature>
<proteinExistence type="predicted"/>
<gene>
    <name evidence="2" type="ORF">GC105_03770</name>
</gene>
<feature type="transmembrane region" description="Helical" evidence="1">
    <location>
        <begin position="204"/>
        <end position="221"/>
    </location>
</feature>
<accession>A0A6A7K636</accession>
<feature type="transmembrane region" description="Helical" evidence="1">
    <location>
        <begin position="64"/>
        <end position="84"/>
    </location>
</feature>
<feature type="transmembrane region" description="Helical" evidence="1">
    <location>
        <begin position="165"/>
        <end position="184"/>
    </location>
</feature>
<keyword evidence="1" id="KW-0472">Membrane</keyword>
<evidence type="ECO:0000256" key="1">
    <source>
        <dbReference type="SAM" id="Phobius"/>
    </source>
</evidence>
<evidence type="ECO:0000313" key="3">
    <source>
        <dbReference type="Proteomes" id="UP000440004"/>
    </source>
</evidence>
<dbReference type="EMBL" id="WHNX01000004">
    <property type="protein sequence ID" value="MPW24908.1"/>
    <property type="molecule type" value="Genomic_DNA"/>
</dbReference>
<comment type="caution">
    <text evidence="2">The sequence shown here is derived from an EMBL/GenBank/DDBJ whole genome shotgun (WGS) entry which is preliminary data.</text>
</comment>
<dbReference type="RefSeq" id="WP_152801866.1">
    <property type="nucleotide sequence ID" value="NZ_WHNX01000004.1"/>
</dbReference>
<dbReference type="Proteomes" id="UP000440004">
    <property type="component" value="Unassembled WGS sequence"/>
</dbReference>
<keyword evidence="3" id="KW-1185">Reference proteome</keyword>
<keyword evidence="1" id="KW-1133">Transmembrane helix</keyword>
<protein>
    <submittedName>
        <fullName evidence="2">Uncharacterized protein</fullName>
    </submittedName>
</protein>
<sequence>MKNNLENALEDIQIIKNSIGETKNNYYNLFKILLILGIINLISFTSRIILMILGIPIFLKYVAIHNYIGMFIYILFFIYFIKIYRQEKTSSNKYYLGFLSIFAGVTFLFPLFIRILYILAIPLINEKMENFAIQLESFSQLSNILLFCLFMIICSYILKKKSMIVISAVIFFVYLVISLIYHDIGFEISHSTTTAFAYVTVLNLYYNIVTSIGYIVTAIVLKNGVNKINGVN</sequence>
<keyword evidence="1" id="KW-0812">Transmembrane</keyword>
<organism evidence="2 3">
    <name type="scientific">Alkalibaculum sporogenes</name>
    <dbReference type="NCBI Taxonomy" id="2655001"/>
    <lineage>
        <taxon>Bacteria</taxon>
        <taxon>Bacillati</taxon>
        <taxon>Bacillota</taxon>
        <taxon>Clostridia</taxon>
        <taxon>Eubacteriales</taxon>
        <taxon>Eubacteriaceae</taxon>
        <taxon>Alkalibaculum</taxon>
    </lineage>
</organism>
<feature type="transmembrane region" description="Helical" evidence="1">
    <location>
        <begin position="96"/>
        <end position="120"/>
    </location>
</feature>
<dbReference type="AlphaFoldDB" id="A0A6A7K636"/>
<feature type="transmembrane region" description="Helical" evidence="1">
    <location>
        <begin position="140"/>
        <end position="158"/>
    </location>
</feature>
<evidence type="ECO:0000313" key="2">
    <source>
        <dbReference type="EMBL" id="MPW24908.1"/>
    </source>
</evidence>